<dbReference type="PROSITE" id="PS50112">
    <property type="entry name" value="PAS"/>
    <property type="match status" value="1"/>
</dbReference>
<evidence type="ECO:0000256" key="3">
    <source>
        <dbReference type="ARBA" id="ARBA00022553"/>
    </source>
</evidence>
<dbReference type="PANTHER" id="PTHR43065">
    <property type="entry name" value="SENSOR HISTIDINE KINASE"/>
    <property type="match status" value="1"/>
</dbReference>
<evidence type="ECO:0000256" key="1">
    <source>
        <dbReference type="ARBA" id="ARBA00000085"/>
    </source>
</evidence>
<keyword evidence="7" id="KW-0067">ATP-binding</keyword>
<dbReference type="PANTHER" id="PTHR43065:SF10">
    <property type="entry name" value="PEROXIDE STRESS-ACTIVATED HISTIDINE KINASE MAK3"/>
    <property type="match status" value="1"/>
</dbReference>
<dbReference type="Gene3D" id="1.10.287.130">
    <property type="match status" value="1"/>
</dbReference>
<feature type="domain" description="Histidine kinase" evidence="9">
    <location>
        <begin position="144"/>
        <end position="354"/>
    </location>
</feature>
<dbReference type="InterPro" id="IPR035965">
    <property type="entry name" value="PAS-like_dom_sf"/>
</dbReference>
<dbReference type="InterPro" id="IPR036890">
    <property type="entry name" value="HATPase_C_sf"/>
</dbReference>
<dbReference type="SUPFAM" id="SSF55874">
    <property type="entry name" value="ATPase domain of HSP90 chaperone/DNA topoisomerase II/histidine kinase"/>
    <property type="match status" value="1"/>
</dbReference>
<gene>
    <name evidence="12" type="ORF">KKC1_30620</name>
</gene>
<dbReference type="Pfam" id="PF08448">
    <property type="entry name" value="PAS_4"/>
    <property type="match status" value="1"/>
</dbReference>
<protein>
    <recommendedName>
        <fullName evidence="2">histidine kinase</fullName>
        <ecNumber evidence="2">2.7.13.3</ecNumber>
    </recommendedName>
</protein>
<dbReference type="SMART" id="SM00091">
    <property type="entry name" value="PAS"/>
    <property type="match status" value="1"/>
</dbReference>
<dbReference type="SUPFAM" id="SSF55785">
    <property type="entry name" value="PYP-like sensor domain (PAS domain)"/>
    <property type="match status" value="1"/>
</dbReference>
<dbReference type="InterPro" id="IPR005467">
    <property type="entry name" value="His_kinase_dom"/>
</dbReference>
<dbReference type="OrthoDB" id="9796330at2"/>
<comment type="catalytic activity">
    <reaction evidence="1">
        <text>ATP + protein L-histidine = ADP + protein N-phospho-L-histidine.</text>
        <dbReference type="EC" id="2.7.13.3"/>
    </reaction>
</comment>
<evidence type="ECO:0000256" key="4">
    <source>
        <dbReference type="ARBA" id="ARBA00022679"/>
    </source>
</evidence>
<proteinExistence type="predicted"/>
<dbReference type="SUPFAM" id="SSF47384">
    <property type="entry name" value="Homodimeric domain of signal transducing histidine kinase"/>
    <property type="match status" value="1"/>
</dbReference>
<dbReference type="EMBL" id="BDGJ01000195">
    <property type="protein sequence ID" value="GAW93941.1"/>
    <property type="molecule type" value="Genomic_DNA"/>
</dbReference>
<reference evidence="13" key="1">
    <citation type="journal article" date="2017" name="Appl. Environ. Microbiol.">
        <title>Genomic Analysis of Calderihabitans maritimus KKC1, a Thermophilic, Hydrogenogenic, Carboxydotrophic Bacterium Isolated from Marine Sediment.</title>
        <authorList>
            <person name="Omae K."/>
            <person name="Yoneda Y."/>
            <person name="Fukuyama Y."/>
            <person name="Yoshida T."/>
            <person name="Sako Y."/>
        </authorList>
    </citation>
    <scope>NUCLEOTIDE SEQUENCE [LARGE SCALE GENOMIC DNA]</scope>
    <source>
        <strain evidence="13">KKC1</strain>
    </source>
</reference>
<dbReference type="InterPro" id="IPR013656">
    <property type="entry name" value="PAS_4"/>
</dbReference>
<name>A0A1Z5HX83_9FIRM</name>
<evidence type="ECO:0000313" key="12">
    <source>
        <dbReference type="EMBL" id="GAW93941.1"/>
    </source>
</evidence>
<dbReference type="SMART" id="SM00388">
    <property type="entry name" value="HisKA"/>
    <property type="match status" value="1"/>
</dbReference>
<keyword evidence="3" id="KW-0597">Phosphoprotein</keyword>
<keyword evidence="6 12" id="KW-0418">Kinase</keyword>
<dbReference type="Gene3D" id="3.30.450.20">
    <property type="entry name" value="PAS domain"/>
    <property type="match status" value="1"/>
</dbReference>
<dbReference type="EC" id="2.7.13.3" evidence="2"/>
<evidence type="ECO:0000256" key="7">
    <source>
        <dbReference type="ARBA" id="ARBA00022840"/>
    </source>
</evidence>
<keyword evidence="4" id="KW-0808">Transferase</keyword>
<dbReference type="PROSITE" id="PS50109">
    <property type="entry name" value="HIS_KIN"/>
    <property type="match status" value="1"/>
</dbReference>
<dbReference type="CDD" id="cd00082">
    <property type="entry name" value="HisKA"/>
    <property type="match status" value="1"/>
</dbReference>
<dbReference type="InterPro" id="IPR003594">
    <property type="entry name" value="HATPase_dom"/>
</dbReference>
<evidence type="ECO:0000256" key="2">
    <source>
        <dbReference type="ARBA" id="ARBA00012438"/>
    </source>
</evidence>
<dbReference type="InterPro" id="IPR036097">
    <property type="entry name" value="HisK_dim/P_sf"/>
</dbReference>
<dbReference type="Pfam" id="PF00512">
    <property type="entry name" value="HisKA"/>
    <property type="match status" value="1"/>
</dbReference>
<dbReference type="GO" id="GO:0005524">
    <property type="term" value="F:ATP binding"/>
    <property type="evidence" value="ECO:0007669"/>
    <property type="project" value="UniProtKB-KW"/>
</dbReference>
<feature type="domain" description="PAC" evidence="11">
    <location>
        <begin position="79"/>
        <end position="131"/>
    </location>
</feature>
<dbReference type="InterPro" id="IPR000700">
    <property type="entry name" value="PAS-assoc_C"/>
</dbReference>
<evidence type="ECO:0000256" key="5">
    <source>
        <dbReference type="ARBA" id="ARBA00022741"/>
    </source>
</evidence>
<accession>A0A1Z5HX83</accession>
<sequence>MLSSNREYNDSIFESLSSGVITTDLEGYITGMNPAAEKIFGVSRREAQGLHYQFIMVKEERERLSRTVNYVLRTGKTYRGRDVEFQVKGNKKLIINPSISLIKNRRGEALGIAMVVEDVTEKRQLERHLRQAEKLAALGEMAVGVAHEIRNPLGAIHGYSNLVLMEMEEDDPRRRYLEIIIKEAERLTRITQQLLDFAKPSSREFKEINLHQLLDEVLAFFQMETSVHEVAVVKIFAEDLPPLIGDEEGLKQVFLNIFFNSLQAISSAQGEIHVVTSYDPEGEWIVVEISDNGVGIAPENLDRIFDPFFTTKEKGTGLGLAIVHRIVSEHGGLIEVESKVGEGTKFWVKMPSKERMVLLGR</sequence>
<keyword evidence="8" id="KW-0902">Two-component regulatory system</keyword>
<evidence type="ECO:0000259" key="10">
    <source>
        <dbReference type="PROSITE" id="PS50112"/>
    </source>
</evidence>
<dbReference type="Gene3D" id="3.30.565.10">
    <property type="entry name" value="Histidine kinase-like ATPase, C-terminal domain"/>
    <property type="match status" value="1"/>
</dbReference>
<dbReference type="AlphaFoldDB" id="A0A1Z5HX83"/>
<dbReference type="InterPro" id="IPR003661">
    <property type="entry name" value="HisK_dim/P_dom"/>
</dbReference>
<evidence type="ECO:0000256" key="6">
    <source>
        <dbReference type="ARBA" id="ARBA00022777"/>
    </source>
</evidence>
<evidence type="ECO:0000313" key="13">
    <source>
        <dbReference type="Proteomes" id="UP000197032"/>
    </source>
</evidence>
<dbReference type="SMART" id="SM00387">
    <property type="entry name" value="HATPase_c"/>
    <property type="match status" value="1"/>
</dbReference>
<dbReference type="RefSeq" id="WP_088554983.1">
    <property type="nucleotide sequence ID" value="NZ_BDGJ01000195.1"/>
</dbReference>
<dbReference type="PRINTS" id="PR00344">
    <property type="entry name" value="BCTRLSENSOR"/>
</dbReference>
<evidence type="ECO:0000259" key="11">
    <source>
        <dbReference type="PROSITE" id="PS50113"/>
    </source>
</evidence>
<dbReference type="CDD" id="cd00130">
    <property type="entry name" value="PAS"/>
    <property type="match status" value="1"/>
</dbReference>
<dbReference type="NCBIfam" id="TIGR00229">
    <property type="entry name" value="sensory_box"/>
    <property type="match status" value="1"/>
</dbReference>
<dbReference type="GO" id="GO:0000155">
    <property type="term" value="F:phosphorelay sensor kinase activity"/>
    <property type="evidence" value="ECO:0007669"/>
    <property type="project" value="InterPro"/>
</dbReference>
<dbReference type="Pfam" id="PF02518">
    <property type="entry name" value="HATPase_c"/>
    <property type="match status" value="1"/>
</dbReference>
<feature type="domain" description="PAS" evidence="10">
    <location>
        <begin position="5"/>
        <end position="75"/>
    </location>
</feature>
<organism evidence="12 13">
    <name type="scientific">Calderihabitans maritimus</name>
    <dbReference type="NCBI Taxonomy" id="1246530"/>
    <lineage>
        <taxon>Bacteria</taxon>
        <taxon>Bacillati</taxon>
        <taxon>Bacillota</taxon>
        <taxon>Clostridia</taxon>
        <taxon>Neomoorellales</taxon>
        <taxon>Calderihabitantaceae</taxon>
        <taxon>Calderihabitans</taxon>
    </lineage>
</organism>
<evidence type="ECO:0000256" key="8">
    <source>
        <dbReference type="ARBA" id="ARBA00023012"/>
    </source>
</evidence>
<evidence type="ECO:0000259" key="9">
    <source>
        <dbReference type="PROSITE" id="PS50109"/>
    </source>
</evidence>
<dbReference type="InterPro" id="IPR004358">
    <property type="entry name" value="Sig_transdc_His_kin-like_C"/>
</dbReference>
<dbReference type="InterPro" id="IPR000014">
    <property type="entry name" value="PAS"/>
</dbReference>
<dbReference type="PROSITE" id="PS50113">
    <property type="entry name" value="PAC"/>
    <property type="match status" value="1"/>
</dbReference>
<keyword evidence="13" id="KW-1185">Reference proteome</keyword>
<dbReference type="Proteomes" id="UP000197032">
    <property type="component" value="Unassembled WGS sequence"/>
</dbReference>
<keyword evidence="5" id="KW-0547">Nucleotide-binding</keyword>
<comment type="caution">
    <text evidence="12">The sequence shown here is derived from an EMBL/GenBank/DDBJ whole genome shotgun (WGS) entry which is preliminary data.</text>
</comment>